<dbReference type="EMBL" id="OZ019899">
    <property type="protein sequence ID" value="CAK9231090.1"/>
    <property type="molecule type" value="Genomic_DNA"/>
</dbReference>
<proteinExistence type="predicted"/>
<gene>
    <name evidence="1" type="ORF">CSSPTR1EN2_LOCUS20269</name>
</gene>
<evidence type="ECO:0000313" key="2">
    <source>
        <dbReference type="Proteomes" id="UP001497512"/>
    </source>
</evidence>
<accession>A0ABP0UV67</accession>
<keyword evidence="2" id="KW-1185">Reference proteome</keyword>
<name>A0ABP0UV67_9BRYO</name>
<organism evidence="1 2">
    <name type="scientific">Sphagnum troendelagicum</name>
    <dbReference type="NCBI Taxonomy" id="128251"/>
    <lineage>
        <taxon>Eukaryota</taxon>
        <taxon>Viridiplantae</taxon>
        <taxon>Streptophyta</taxon>
        <taxon>Embryophyta</taxon>
        <taxon>Bryophyta</taxon>
        <taxon>Sphagnophytina</taxon>
        <taxon>Sphagnopsida</taxon>
        <taxon>Sphagnales</taxon>
        <taxon>Sphagnaceae</taxon>
        <taxon>Sphagnum</taxon>
    </lineage>
</organism>
<protein>
    <submittedName>
        <fullName evidence="1">Uncharacterized protein</fullName>
    </submittedName>
</protein>
<evidence type="ECO:0000313" key="1">
    <source>
        <dbReference type="EMBL" id="CAK9231090.1"/>
    </source>
</evidence>
<dbReference type="Proteomes" id="UP001497512">
    <property type="component" value="Chromosome 7"/>
</dbReference>
<sequence>MYYNCGILGKKLLSLKVPNETRSKGELDIDLGCMFQPAMLEDMVRQTGYESSLLEVIFLGRSWCKWGQYRCDCYAFPAGRRGRFLQPCSFFSISATLFAGEAADHDYYDINHAKHLSSL</sequence>
<reference evidence="1" key="1">
    <citation type="submission" date="2024-02" db="EMBL/GenBank/DDBJ databases">
        <authorList>
            <consortium name="ELIXIR-Norway"/>
            <consortium name="Elixir Norway"/>
        </authorList>
    </citation>
    <scope>NUCLEOTIDE SEQUENCE</scope>
</reference>